<keyword evidence="5" id="KW-0547">Nucleotide-binding</keyword>
<feature type="transmembrane region" description="Helical" evidence="9">
    <location>
        <begin position="68"/>
        <end position="99"/>
    </location>
</feature>
<organism evidence="12 13">
    <name type="scientific">Auraticoccus monumenti</name>
    <dbReference type="NCBI Taxonomy" id="675864"/>
    <lineage>
        <taxon>Bacteria</taxon>
        <taxon>Bacillati</taxon>
        <taxon>Actinomycetota</taxon>
        <taxon>Actinomycetes</taxon>
        <taxon>Propionibacteriales</taxon>
        <taxon>Propionibacteriaceae</taxon>
        <taxon>Auraticoccus</taxon>
    </lineage>
</organism>
<evidence type="ECO:0000259" key="11">
    <source>
        <dbReference type="Pfam" id="PF23539"/>
    </source>
</evidence>
<dbReference type="AlphaFoldDB" id="A0A1G6Z7K2"/>
<dbReference type="GO" id="GO:0000155">
    <property type="term" value="F:phosphorelay sensor kinase activity"/>
    <property type="evidence" value="ECO:0007669"/>
    <property type="project" value="InterPro"/>
</dbReference>
<sequence>MDEDTAPPPAPERHLPPWLRDLLPAVLLLPPGLVATPMGPSVLHSLTAAGWVLLSTVAVVLRRHRPRAAVLVVLAVVAGSLLTVGVLFPPLLGLLVVVFSMARRTDRRTTMLLALLTVVVTVAASAAYLGQGWELVRTVVQVTGLVGFAAAAGDAARSREAYVAAIIERARRAEEGRDAEARRQVAEERLTIARDLHDVVAHQIAVINLQASVASQALRSRPDDAEQSLLTIRDAARTVLTEIGSLLQVLRTSDPSPDQLGTRPVPGLGQLPRLVTDFERSGLRVDQRVLGTQVDLDPAADAAAYRIVQEGLTNAHKHGSDASALLQIEYSPQGVEINVTNTVPVLPARARRASGGGHGLTGARERAHAVGGELRTDFGPGPVHRLTALLPRRLPADGRRPT</sequence>
<gene>
    <name evidence="12" type="ORF">SAMN04489747_2196</name>
</gene>
<dbReference type="InterPro" id="IPR055558">
    <property type="entry name" value="DUF7134"/>
</dbReference>
<evidence type="ECO:0000313" key="13">
    <source>
        <dbReference type="Proteomes" id="UP000198546"/>
    </source>
</evidence>
<dbReference type="InterPro" id="IPR050482">
    <property type="entry name" value="Sensor_HK_TwoCompSys"/>
</dbReference>
<dbReference type="PANTHER" id="PTHR24421:SF10">
    <property type="entry name" value="NITRATE_NITRITE SENSOR PROTEIN NARQ"/>
    <property type="match status" value="1"/>
</dbReference>
<feature type="transmembrane region" description="Helical" evidence="9">
    <location>
        <begin position="111"/>
        <end position="129"/>
    </location>
</feature>
<evidence type="ECO:0000256" key="5">
    <source>
        <dbReference type="ARBA" id="ARBA00022741"/>
    </source>
</evidence>
<comment type="catalytic activity">
    <reaction evidence="1">
        <text>ATP + protein L-histidine = ADP + protein N-phospho-L-histidine.</text>
        <dbReference type="EC" id="2.7.13.3"/>
    </reaction>
</comment>
<dbReference type="PANTHER" id="PTHR24421">
    <property type="entry name" value="NITRATE/NITRITE SENSOR PROTEIN NARX-RELATED"/>
    <property type="match status" value="1"/>
</dbReference>
<dbReference type="EMBL" id="LT629688">
    <property type="protein sequence ID" value="SDD97957.1"/>
    <property type="molecule type" value="Genomic_DNA"/>
</dbReference>
<feature type="domain" description="DUF7134" evidence="11">
    <location>
        <begin position="17"/>
        <end position="159"/>
    </location>
</feature>
<evidence type="ECO:0000256" key="1">
    <source>
        <dbReference type="ARBA" id="ARBA00000085"/>
    </source>
</evidence>
<dbReference type="InterPro" id="IPR011712">
    <property type="entry name" value="Sig_transdc_His_kin_sub3_dim/P"/>
</dbReference>
<keyword evidence="8" id="KW-0902">Two-component regulatory system</keyword>
<reference evidence="12 13" key="1">
    <citation type="submission" date="2016-10" db="EMBL/GenBank/DDBJ databases">
        <authorList>
            <person name="de Groot N.N."/>
        </authorList>
    </citation>
    <scope>NUCLEOTIDE SEQUENCE [LARGE SCALE GENOMIC DNA]</scope>
    <source>
        <strain evidence="12 13">MON 2.2</strain>
    </source>
</reference>
<evidence type="ECO:0000256" key="8">
    <source>
        <dbReference type="ARBA" id="ARBA00023012"/>
    </source>
</evidence>
<dbReference type="InterPro" id="IPR036890">
    <property type="entry name" value="HATPase_C_sf"/>
</dbReference>
<evidence type="ECO:0000256" key="4">
    <source>
        <dbReference type="ARBA" id="ARBA00022679"/>
    </source>
</evidence>
<protein>
    <recommendedName>
        <fullName evidence="2">histidine kinase</fullName>
        <ecNumber evidence="2">2.7.13.3</ecNumber>
    </recommendedName>
</protein>
<evidence type="ECO:0000313" key="12">
    <source>
        <dbReference type="EMBL" id="SDD97957.1"/>
    </source>
</evidence>
<proteinExistence type="predicted"/>
<dbReference type="GO" id="GO:0046983">
    <property type="term" value="F:protein dimerization activity"/>
    <property type="evidence" value="ECO:0007669"/>
    <property type="project" value="InterPro"/>
</dbReference>
<keyword evidence="9" id="KW-0472">Membrane</keyword>
<keyword evidence="13" id="KW-1185">Reference proteome</keyword>
<dbReference type="CDD" id="cd16917">
    <property type="entry name" value="HATPase_UhpB-NarQ-NarX-like"/>
    <property type="match status" value="1"/>
</dbReference>
<feature type="domain" description="Signal transduction histidine kinase subgroup 3 dimerisation and phosphoacceptor" evidence="10">
    <location>
        <begin position="188"/>
        <end position="253"/>
    </location>
</feature>
<keyword evidence="6 12" id="KW-0418">Kinase</keyword>
<keyword evidence="4" id="KW-0808">Transferase</keyword>
<evidence type="ECO:0000256" key="9">
    <source>
        <dbReference type="SAM" id="Phobius"/>
    </source>
</evidence>
<dbReference type="EC" id="2.7.13.3" evidence="2"/>
<dbReference type="OrthoDB" id="227596at2"/>
<keyword evidence="3" id="KW-0597">Phosphoprotein</keyword>
<name>A0A1G6Z7K2_9ACTN</name>
<dbReference type="GO" id="GO:0016020">
    <property type="term" value="C:membrane"/>
    <property type="evidence" value="ECO:0007669"/>
    <property type="project" value="InterPro"/>
</dbReference>
<dbReference type="Proteomes" id="UP000198546">
    <property type="component" value="Chromosome i"/>
</dbReference>
<accession>A0A1G6Z7K2</accession>
<evidence type="ECO:0000256" key="7">
    <source>
        <dbReference type="ARBA" id="ARBA00022840"/>
    </source>
</evidence>
<dbReference type="RefSeq" id="WP_157677075.1">
    <property type="nucleotide sequence ID" value="NZ_LT629688.1"/>
</dbReference>
<dbReference type="STRING" id="675864.SAMN04489747_2196"/>
<dbReference type="Gene3D" id="3.30.565.10">
    <property type="entry name" value="Histidine kinase-like ATPase, C-terminal domain"/>
    <property type="match status" value="1"/>
</dbReference>
<keyword evidence="9" id="KW-0812">Transmembrane</keyword>
<keyword evidence="9" id="KW-1133">Transmembrane helix</keyword>
<dbReference type="Pfam" id="PF23539">
    <property type="entry name" value="DUF7134"/>
    <property type="match status" value="1"/>
</dbReference>
<evidence type="ECO:0000259" key="10">
    <source>
        <dbReference type="Pfam" id="PF07730"/>
    </source>
</evidence>
<dbReference type="Gene3D" id="1.20.5.1930">
    <property type="match status" value="1"/>
</dbReference>
<dbReference type="Pfam" id="PF07730">
    <property type="entry name" value="HisKA_3"/>
    <property type="match status" value="1"/>
</dbReference>
<evidence type="ECO:0000256" key="2">
    <source>
        <dbReference type="ARBA" id="ARBA00012438"/>
    </source>
</evidence>
<dbReference type="SUPFAM" id="SSF55874">
    <property type="entry name" value="ATPase domain of HSP90 chaperone/DNA topoisomerase II/histidine kinase"/>
    <property type="match status" value="1"/>
</dbReference>
<evidence type="ECO:0000256" key="6">
    <source>
        <dbReference type="ARBA" id="ARBA00022777"/>
    </source>
</evidence>
<dbReference type="GO" id="GO:0005524">
    <property type="term" value="F:ATP binding"/>
    <property type="evidence" value="ECO:0007669"/>
    <property type="project" value="UniProtKB-KW"/>
</dbReference>
<keyword evidence="7" id="KW-0067">ATP-binding</keyword>
<feature type="transmembrane region" description="Helical" evidence="9">
    <location>
        <begin position="42"/>
        <end position="61"/>
    </location>
</feature>
<evidence type="ECO:0000256" key="3">
    <source>
        <dbReference type="ARBA" id="ARBA00022553"/>
    </source>
</evidence>